<comment type="caution">
    <text evidence="2">The sequence shown here is derived from an EMBL/GenBank/DDBJ whole genome shotgun (WGS) entry which is preliminary data.</text>
</comment>
<evidence type="ECO:0000256" key="1">
    <source>
        <dbReference type="SAM" id="MobiDB-lite"/>
    </source>
</evidence>
<sequence length="370" mass="39554">ECRDVAADENWLPEQPGAMSSADPDAPILRAAAILMGTTVYVFNLDTDPACCQIYFALRPPIKICKPSGTSIRINKRGQAAKRKRKATEPGSDPDISDDEVAGPLPPSTSANATLQAPRRTTRVTNRCRMVDLGEDDDVEMSDAADAGLEDGGTLSGSQPADEQHEALQAPQSIETAGGNELQQEPEAAAKQGAGTMIPDAEQEAAAEPNSGGPPESMGDAQQGQPRSAEAQIPEVGETHNQLSHQTAVNELAAPSSAPVITGDMTDDEEAGANAEDEEEVYRRSFQDERMPTPRPLPPRYISPAHAAVPLPDVQSGRKSGYMLPPIFCDEKAPYKRISAATHALWHKQGPWAQPATPPPRTLRRAYDQA</sequence>
<keyword evidence="3" id="KW-1185">Reference proteome</keyword>
<feature type="compositionally biased region" description="Acidic residues" evidence="1">
    <location>
        <begin position="265"/>
        <end position="280"/>
    </location>
</feature>
<feature type="non-terminal residue" evidence="2">
    <location>
        <position position="1"/>
    </location>
</feature>
<accession>A0AAW1RP46</accession>
<organism evidence="2 3">
    <name type="scientific">Apatococcus lobatus</name>
    <dbReference type="NCBI Taxonomy" id="904363"/>
    <lineage>
        <taxon>Eukaryota</taxon>
        <taxon>Viridiplantae</taxon>
        <taxon>Chlorophyta</taxon>
        <taxon>core chlorophytes</taxon>
        <taxon>Trebouxiophyceae</taxon>
        <taxon>Chlorellales</taxon>
        <taxon>Chlorellaceae</taxon>
        <taxon>Apatococcus</taxon>
    </lineage>
</organism>
<feature type="region of interest" description="Disordered" evidence="1">
    <location>
        <begin position="1"/>
        <end position="24"/>
    </location>
</feature>
<feature type="region of interest" description="Disordered" evidence="1">
    <location>
        <begin position="349"/>
        <end position="370"/>
    </location>
</feature>
<dbReference type="EMBL" id="JALJOS010000008">
    <property type="protein sequence ID" value="KAK9835589.1"/>
    <property type="molecule type" value="Genomic_DNA"/>
</dbReference>
<gene>
    <name evidence="2" type="ORF">WJX74_003708</name>
</gene>
<evidence type="ECO:0000313" key="3">
    <source>
        <dbReference type="Proteomes" id="UP001438707"/>
    </source>
</evidence>
<feature type="region of interest" description="Disordered" evidence="1">
    <location>
        <begin position="75"/>
        <end position="304"/>
    </location>
</feature>
<feature type="compositionally biased region" description="Polar residues" evidence="1">
    <location>
        <begin position="239"/>
        <end position="249"/>
    </location>
</feature>
<name>A0AAW1RP46_9CHLO</name>
<dbReference type="Proteomes" id="UP001438707">
    <property type="component" value="Unassembled WGS sequence"/>
</dbReference>
<dbReference type="AlphaFoldDB" id="A0AAW1RP46"/>
<feature type="compositionally biased region" description="Acidic residues" evidence="1">
    <location>
        <begin position="133"/>
        <end position="143"/>
    </location>
</feature>
<feature type="compositionally biased region" description="Basic and acidic residues" evidence="1">
    <location>
        <begin position="281"/>
        <end position="292"/>
    </location>
</feature>
<protein>
    <submittedName>
        <fullName evidence="2">Uncharacterized protein</fullName>
    </submittedName>
</protein>
<evidence type="ECO:0000313" key="2">
    <source>
        <dbReference type="EMBL" id="KAK9835589.1"/>
    </source>
</evidence>
<reference evidence="2 3" key="1">
    <citation type="journal article" date="2024" name="Nat. Commun.">
        <title>Phylogenomics reveals the evolutionary origins of lichenization in chlorophyte algae.</title>
        <authorList>
            <person name="Puginier C."/>
            <person name="Libourel C."/>
            <person name="Otte J."/>
            <person name="Skaloud P."/>
            <person name="Haon M."/>
            <person name="Grisel S."/>
            <person name="Petersen M."/>
            <person name="Berrin J.G."/>
            <person name="Delaux P.M."/>
            <person name="Dal Grande F."/>
            <person name="Keller J."/>
        </authorList>
    </citation>
    <scope>NUCLEOTIDE SEQUENCE [LARGE SCALE GENOMIC DNA]</scope>
    <source>
        <strain evidence="2 3">SAG 2145</strain>
    </source>
</reference>
<proteinExistence type="predicted"/>
<feature type="compositionally biased region" description="Basic residues" evidence="1">
    <location>
        <begin position="75"/>
        <end position="86"/>
    </location>
</feature>